<dbReference type="GO" id="GO:0008483">
    <property type="term" value="F:transaminase activity"/>
    <property type="evidence" value="ECO:0007669"/>
    <property type="project" value="UniProtKB-KW"/>
</dbReference>
<dbReference type="InterPro" id="IPR051446">
    <property type="entry name" value="HTH_trans_reg/aminotransferase"/>
</dbReference>
<organism evidence="3 4">
    <name type="scientific">Cohnella xylanilytica</name>
    <dbReference type="NCBI Taxonomy" id="557555"/>
    <lineage>
        <taxon>Bacteria</taxon>
        <taxon>Bacillati</taxon>
        <taxon>Bacillota</taxon>
        <taxon>Bacilli</taxon>
        <taxon>Bacillales</taxon>
        <taxon>Paenibacillaceae</taxon>
        <taxon>Cohnella</taxon>
    </lineage>
</organism>
<dbReference type="SUPFAM" id="SSF53383">
    <property type="entry name" value="PLP-dependent transferases"/>
    <property type="match status" value="1"/>
</dbReference>
<evidence type="ECO:0000313" key="4">
    <source>
        <dbReference type="Proteomes" id="UP000553776"/>
    </source>
</evidence>
<dbReference type="Gene3D" id="3.40.640.10">
    <property type="entry name" value="Type I PLP-dependent aspartate aminotransferase-like (Major domain)"/>
    <property type="match status" value="1"/>
</dbReference>
<protein>
    <submittedName>
        <fullName evidence="3">PLP-dependent aminotransferase family protein</fullName>
    </submittedName>
</protein>
<dbReference type="AlphaFoldDB" id="A0A841TVH7"/>
<feature type="compositionally biased region" description="Low complexity" evidence="1">
    <location>
        <begin position="63"/>
        <end position="74"/>
    </location>
</feature>
<sequence length="406" mass="42788">MGEIINWMGGWPKEGLLAAADWESRLAEADAPAESSGRGKAGPAETARLRELLAEAGLLRLSAPEAAGTTEADGTTGGTGAGRAAGGAASAASAGAAASRRPEFVVAAGADAALERVARLWLQPGDAVLVESPTSRSALQTFRKAGVVPHPVAGDRYGMLPEELDHSLAQLQPRLVYAAPACTDPEGRSWSEERRNALLRRCAEAGVPALLDDRQAALLPEPYPAVPEELLEAGSVWTIGELPPGLIGGLRFGWLALGGLPAEGSESLLEGRGAAAGVPLREQLAVLSWMEDGELGPLLETLRFVCRARNGLLAEQLRLRLPDLSWREPQGGMHLWLSLPEGLDGDALLRGAWLNGLLFQPGGAFYAAEPERGTIRLTAVHSEEKTIRAGVERLAATVEEFLARWG</sequence>
<evidence type="ECO:0000259" key="2">
    <source>
        <dbReference type="Pfam" id="PF00155"/>
    </source>
</evidence>
<reference evidence="3 4" key="1">
    <citation type="submission" date="2020-08" db="EMBL/GenBank/DDBJ databases">
        <title>Cohnella phylogeny.</title>
        <authorList>
            <person name="Dunlap C."/>
        </authorList>
    </citation>
    <scope>NUCLEOTIDE SEQUENCE [LARGE SCALE GENOMIC DNA]</scope>
    <source>
        <strain evidence="3 4">DSM 25239</strain>
    </source>
</reference>
<keyword evidence="3" id="KW-0032">Aminotransferase</keyword>
<dbReference type="CDD" id="cd00609">
    <property type="entry name" value="AAT_like"/>
    <property type="match status" value="1"/>
</dbReference>
<dbReference type="PANTHER" id="PTHR46577:SF1">
    <property type="entry name" value="HTH-TYPE TRANSCRIPTIONAL REGULATORY PROTEIN GABR"/>
    <property type="match status" value="1"/>
</dbReference>
<keyword evidence="4" id="KW-1185">Reference proteome</keyword>
<proteinExistence type="predicted"/>
<feature type="compositionally biased region" description="Gly residues" evidence="1">
    <location>
        <begin position="75"/>
        <end position="85"/>
    </location>
</feature>
<evidence type="ECO:0000313" key="3">
    <source>
        <dbReference type="EMBL" id="MBB6691649.1"/>
    </source>
</evidence>
<dbReference type="GO" id="GO:0030170">
    <property type="term" value="F:pyridoxal phosphate binding"/>
    <property type="evidence" value="ECO:0007669"/>
    <property type="project" value="InterPro"/>
</dbReference>
<dbReference type="EMBL" id="JACJVR010000032">
    <property type="protein sequence ID" value="MBB6691649.1"/>
    <property type="molecule type" value="Genomic_DNA"/>
</dbReference>
<dbReference type="Gene3D" id="3.90.1150.10">
    <property type="entry name" value="Aspartate Aminotransferase, domain 1"/>
    <property type="match status" value="1"/>
</dbReference>
<dbReference type="RefSeq" id="WP_185135643.1">
    <property type="nucleotide sequence ID" value="NZ_JACJVR010000032.1"/>
</dbReference>
<evidence type="ECO:0000256" key="1">
    <source>
        <dbReference type="SAM" id="MobiDB-lite"/>
    </source>
</evidence>
<name>A0A841TVH7_9BACL</name>
<dbReference type="Pfam" id="PF00155">
    <property type="entry name" value="Aminotran_1_2"/>
    <property type="match status" value="1"/>
</dbReference>
<dbReference type="Proteomes" id="UP000553776">
    <property type="component" value="Unassembled WGS sequence"/>
</dbReference>
<keyword evidence="3" id="KW-0808">Transferase</keyword>
<gene>
    <name evidence="3" type="ORF">H7B90_09575</name>
</gene>
<dbReference type="InterPro" id="IPR015422">
    <property type="entry name" value="PyrdxlP-dep_Trfase_small"/>
</dbReference>
<accession>A0A841TVH7</accession>
<dbReference type="InterPro" id="IPR015421">
    <property type="entry name" value="PyrdxlP-dep_Trfase_major"/>
</dbReference>
<comment type="caution">
    <text evidence="3">The sequence shown here is derived from an EMBL/GenBank/DDBJ whole genome shotgun (WGS) entry which is preliminary data.</text>
</comment>
<dbReference type="InterPro" id="IPR004839">
    <property type="entry name" value="Aminotransferase_I/II_large"/>
</dbReference>
<feature type="region of interest" description="Disordered" evidence="1">
    <location>
        <begin position="63"/>
        <end position="86"/>
    </location>
</feature>
<dbReference type="InterPro" id="IPR015424">
    <property type="entry name" value="PyrdxlP-dep_Trfase"/>
</dbReference>
<dbReference type="PANTHER" id="PTHR46577">
    <property type="entry name" value="HTH-TYPE TRANSCRIPTIONAL REGULATORY PROTEIN GABR"/>
    <property type="match status" value="1"/>
</dbReference>
<feature type="domain" description="Aminotransferase class I/classII large" evidence="2">
    <location>
        <begin position="103"/>
        <end position="213"/>
    </location>
</feature>